<proteinExistence type="predicted"/>
<comment type="caution">
    <text evidence="1">The sequence shown here is derived from an EMBL/GenBank/DDBJ whole genome shotgun (WGS) entry which is preliminary data.</text>
</comment>
<dbReference type="InterPro" id="IPR036397">
    <property type="entry name" value="RNaseH_sf"/>
</dbReference>
<evidence type="ECO:0000313" key="1">
    <source>
        <dbReference type="EMBL" id="KAJ3662140.1"/>
    </source>
</evidence>
<dbReference type="EMBL" id="JALNTZ010000002">
    <property type="protein sequence ID" value="KAJ3662140.1"/>
    <property type="molecule type" value="Genomic_DNA"/>
</dbReference>
<organism evidence="1 2">
    <name type="scientific">Zophobas morio</name>
    <dbReference type="NCBI Taxonomy" id="2755281"/>
    <lineage>
        <taxon>Eukaryota</taxon>
        <taxon>Metazoa</taxon>
        <taxon>Ecdysozoa</taxon>
        <taxon>Arthropoda</taxon>
        <taxon>Hexapoda</taxon>
        <taxon>Insecta</taxon>
        <taxon>Pterygota</taxon>
        <taxon>Neoptera</taxon>
        <taxon>Endopterygota</taxon>
        <taxon>Coleoptera</taxon>
        <taxon>Polyphaga</taxon>
        <taxon>Cucujiformia</taxon>
        <taxon>Tenebrionidae</taxon>
        <taxon>Zophobas</taxon>
    </lineage>
</organism>
<dbReference type="Gene3D" id="3.30.420.10">
    <property type="entry name" value="Ribonuclease H-like superfamily/Ribonuclease H"/>
    <property type="match status" value="1"/>
</dbReference>
<dbReference type="GO" id="GO:0003676">
    <property type="term" value="F:nucleic acid binding"/>
    <property type="evidence" value="ECO:0007669"/>
    <property type="project" value="InterPro"/>
</dbReference>
<protein>
    <submittedName>
        <fullName evidence="1">Uncharacterized protein</fullName>
    </submittedName>
</protein>
<gene>
    <name evidence="1" type="ORF">Zmor_006499</name>
</gene>
<dbReference type="AlphaFoldDB" id="A0AA38ITU2"/>
<dbReference type="Proteomes" id="UP001168821">
    <property type="component" value="Unassembled WGS sequence"/>
</dbReference>
<reference evidence="1" key="1">
    <citation type="journal article" date="2023" name="G3 (Bethesda)">
        <title>Whole genome assemblies of Zophobas morio and Tenebrio molitor.</title>
        <authorList>
            <person name="Kaur S."/>
            <person name="Stinson S.A."/>
            <person name="diCenzo G.C."/>
        </authorList>
    </citation>
    <scope>NUCLEOTIDE SEQUENCE</scope>
    <source>
        <strain evidence="1">QUZm001</strain>
    </source>
</reference>
<sequence>MRTALEILLCLAPLNLYIEEATVRMYLRLHSLGAWNKQGRITKHIRILTEAFNRMLLLRMGCDRLSTKLIYYEKTYTISMNDNSGEADIDIYVDGVKTDCGSGAGIYFEQLNAQISVPLGTHTSVLQTELMGIMLENGIVVEIDNKSISILTDSRPVRSGLV</sequence>
<name>A0AA38ITU2_9CUCU</name>
<evidence type="ECO:0000313" key="2">
    <source>
        <dbReference type="Proteomes" id="UP001168821"/>
    </source>
</evidence>
<accession>A0AA38ITU2</accession>
<keyword evidence="2" id="KW-1185">Reference proteome</keyword>